<dbReference type="AlphaFoldDB" id="A0A0G4FVT1"/>
<gene>
    <name evidence="3" type="ORF">Vbra_16356</name>
</gene>
<dbReference type="InterPro" id="IPR000626">
    <property type="entry name" value="Ubiquitin-like_dom"/>
</dbReference>
<dbReference type="InterPro" id="IPR029071">
    <property type="entry name" value="Ubiquitin-like_domsf"/>
</dbReference>
<keyword evidence="4" id="KW-1185">Reference proteome</keyword>
<protein>
    <recommendedName>
        <fullName evidence="2">Ubiquitin-like domain-containing protein</fullName>
    </recommendedName>
</protein>
<dbReference type="InParanoid" id="A0A0G4FVT1"/>
<evidence type="ECO:0000313" key="3">
    <source>
        <dbReference type="EMBL" id="CEM19278.1"/>
    </source>
</evidence>
<reference evidence="3 4" key="1">
    <citation type="submission" date="2014-11" db="EMBL/GenBank/DDBJ databases">
        <authorList>
            <person name="Zhu J."/>
            <person name="Qi W."/>
            <person name="Song R."/>
        </authorList>
    </citation>
    <scope>NUCLEOTIDE SEQUENCE [LARGE SCALE GENOMIC DNA]</scope>
</reference>
<organism evidence="3 4">
    <name type="scientific">Vitrella brassicaformis (strain CCMP3155)</name>
    <dbReference type="NCBI Taxonomy" id="1169540"/>
    <lineage>
        <taxon>Eukaryota</taxon>
        <taxon>Sar</taxon>
        <taxon>Alveolata</taxon>
        <taxon>Colpodellida</taxon>
        <taxon>Vitrellaceae</taxon>
        <taxon>Vitrella</taxon>
    </lineage>
</organism>
<accession>A0A0G4FVT1</accession>
<evidence type="ECO:0000313" key="4">
    <source>
        <dbReference type="Proteomes" id="UP000041254"/>
    </source>
</evidence>
<feature type="domain" description="Ubiquitin-like" evidence="2">
    <location>
        <begin position="22"/>
        <end position="95"/>
    </location>
</feature>
<dbReference type="Gene3D" id="3.30.40.10">
    <property type="entry name" value="Zinc/RING finger domain, C3HC4 (zinc finger)"/>
    <property type="match status" value="1"/>
</dbReference>
<sequence>MICGHEWPILGKITVFLADLTMQLFVRGGNAASRSVVLDVQQGELVADVLRKYEAKEGFPAEVLRVMFQGKLLDHDKALDYYSITHGDTLNAIATNTKNFSSPPAQGVEHTIPESSGENRARLLEAYNAGHKTIVQIVGDDYGSPRIGVFEVRSQTTVCQVGVSLFGILKRKLGGLCSSSTVVSILSKVDPSSYSSVRDAQMALIVSVSPWEPNYLKALTELHDARMTIEKRDRTIFEKDNTIKEKDRIIAEQRKSTRTLTNTIDEKDSIIEERDAAIQSLQADNARLGQQNASLERGRLGGARLHQISSAELGCLVINIDSEVTRLTQLRGAAEEQRTKTEVAERERESVCMACLSEPRTVVLPCGCKVYCGSCHERILAGGTDDADEEEGFEPEPTPKCPLCSKPF</sequence>
<evidence type="ECO:0000259" key="2">
    <source>
        <dbReference type="SMART" id="SM00213"/>
    </source>
</evidence>
<dbReference type="SMART" id="SM00213">
    <property type="entry name" value="UBQ"/>
    <property type="match status" value="1"/>
</dbReference>
<dbReference type="VEuPathDB" id="CryptoDB:Vbra_16356"/>
<dbReference type="PhylomeDB" id="A0A0G4FVT1"/>
<dbReference type="InterPro" id="IPR013083">
    <property type="entry name" value="Znf_RING/FYVE/PHD"/>
</dbReference>
<dbReference type="SUPFAM" id="SSF54236">
    <property type="entry name" value="Ubiquitin-like"/>
    <property type="match status" value="1"/>
</dbReference>
<dbReference type="EMBL" id="CDMY01000510">
    <property type="protein sequence ID" value="CEM19278.1"/>
    <property type="molecule type" value="Genomic_DNA"/>
</dbReference>
<proteinExistence type="predicted"/>
<feature type="region of interest" description="Disordered" evidence="1">
    <location>
        <begin position="385"/>
        <end position="408"/>
    </location>
</feature>
<evidence type="ECO:0000256" key="1">
    <source>
        <dbReference type="SAM" id="MobiDB-lite"/>
    </source>
</evidence>
<dbReference type="Proteomes" id="UP000041254">
    <property type="component" value="Unassembled WGS sequence"/>
</dbReference>
<feature type="compositionally biased region" description="Acidic residues" evidence="1">
    <location>
        <begin position="385"/>
        <end position="394"/>
    </location>
</feature>
<name>A0A0G4FVT1_VITBC</name>
<dbReference type="Gene3D" id="3.10.20.90">
    <property type="entry name" value="Phosphatidylinositol 3-kinase Catalytic Subunit, Chain A, domain 1"/>
    <property type="match status" value="1"/>
</dbReference>
<dbReference type="CDD" id="cd17039">
    <property type="entry name" value="Ubl_ubiquitin_like"/>
    <property type="match status" value="1"/>
</dbReference>
<dbReference type="Pfam" id="PF00240">
    <property type="entry name" value="ubiquitin"/>
    <property type="match status" value="1"/>
</dbReference>